<dbReference type="EMBL" id="LFTY01000002">
    <property type="protein sequence ID" value="KMW58575.1"/>
    <property type="molecule type" value="Genomic_DNA"/>
</dbReference>
<feature type="region of interest" description="Disordered" evidence="1">
    <location>
        <begin position="1"/>
        <end position="23"/>
    </location>
</feature>
<feature type="compositionally biased region" description="Basic and acidic residues" evidence="1">
    <location>
        <begin position="12"/>
        <end position="23"/>
    </location>
</feature>
<evidence type="ECO:0000313" key="3">
    <source>
        <dbReference type="Proteomes" id="UP000037178"/>
    </source>
</evidence>
<name>A0A0J9E729_9RHOB</name>
<protein>
    <submittedName>
        <fullName evidence="2">Uncharacterized protein</fullName>
    </submittedName>
</protein>
<dbReference type="Proteomes" id="UP000037178">
    <property type="component" value="Unassembled WGS sequence"/>
</dbReference>
<dbReference type="PATRIC" id="fig|1675527.3.peg.3717"/>
<comment type="caution">
    <text evidence="2">The sequence shown here is derived from an EMBL/GenBank/DDBJ whole genome shotgun (WGS) entry which is preliminary data.</text>
</comment>
<gene>
    <name evidence="2" type="ORF">AIOL_003553</name>
</gene>
<organism evidence="2 3">
    <name type="scientific">Candidatus Rhodobacter oscarellae</name>
    <dbReference type="NCBI Taxonomy" id="1675527"/>
    <lineage>
        <taxon>Bacteria</taxon>
        <taxon>Pseudomonadati</taxon>
        <taxon>Pseudomonadota</taxon>
        <taxon>Alphaproteobacteria</taxon>
        <taxon>Rhodobacterales</taxon>
        <taxon>Rhodobacter group</taxon>
        <taxon>Rhodobacter</taxon>
    </lineage>
</organism>
<evidence type="ECO:0000256" key="1">
    <source>
        <dbReference type="SAM" id="MobiDB-lite"/>
    </source>
</evidence>
<evidence type="ECO:0000313" key="2">
    <source>
        <dbReference type="EMBL" id="KMW58575.1"/>
    </source>
</evidence>
<sequence length="69" mass="7701">MTGWLNEIAGDEPSKDGIENANSRETRIAEMQSSEAPVLVTATDREIIAQIFAEDFSRFGYDVDAETQY</sequence>
<accession>A0A0J9E729</accession>
<reference evidence="2 3" key="1">
    <citation type="submission" date="2015-06" db="EMBL/GenBank/DDBJ databases">
        <title>Draft genome sequence of an Alphaproteobacteria species associated to the Mediterranean sponge Oscarella lobularis.</title>
        <authorList>
            <person name="Jourda C."/>
            <person name="Santini S."/>
            <person name="Claverie J.-M."/>
        </authorList>
    </citation>
    <scope>NUCLEOTIDE SEQUENCE [LARGE SCALE GENOMIC DNA]</scope>
    <source>
        <strain evidence="2">IGS</strain>
    </source>
</reference>
<keyword evidence="3" id="KW-1185">Reference proteome</keyword>
<proteinExistence type="predicted"/>
<dbReference type="AlphaFoldDB" id="A0A0J9E729"/>